<sequence>MHYDKSAEHRILRGLFDKLGRIHGLSLAFPGATYAAECSQPWAQCYDTVALDEIAATIQYGLASAAIEHLVQLRLQIPCTHDIHRFTHTMSSEARGRLRHLAVCIMDETDLAGNSRIENTADSDDDVVDGVTSGGDIPASNLQAEFSNRAHQKHLWDFVASCPNLESLHIKATQYLDMDQLKWPKPSQSRGIRALSLERVWTSIPSIIELLRPHPESKGSAQLRFIDLQDVKVYAGGGDWSDLFTYLGSDCPNLALCVVEQLTYFSAHPNYESIGRIWENYSEIWSQRDEDMDELRELTRQLIRKAGGKGSYSESMEGLFEGEEEI</sequence>
<keyword evidence="2" id="KW-1185">Reference proteome</keyword>
<dbReference type="Proteomes" id="UP000738349">
    <property type="component" value="Unassembled WGS sequence"/>
</dbReference>
<protein>
    <submittedName>
        <fullName evidence="1">Uncharacterized protein</fullName>
    </submittedName>
</protein>
<gene>
    <name evidence="1" type="ORF">EDB81DRAFT_846022</name>
</gene>
<dbReference type="EMBL" id="JAGMUV010000018">
    <property type="protein sequence ID" value="KAH7129055.1"/>
    <property type="molecule type" value="Genomic_DNA"/>
</dbReference>
<organism evidence="1 2">
    <name type="scientific">Dactylonectria macrodidyma</name>
    <dbReference type="NCBI Taxonomy" id="307937"/>
    <lineage>
        <taxon>Eukaryota</taxon>
        <taxon>Fungi</taxon>
        <taxon>Dikarya</taxon>
        <taxon>Ascomycota</taxon>
        <taxon>Pezizomycotina</taxon>
        <taxon>Sordariomycetes</taxon>
        <taxon>Hypocreomycetidae</taxon>
        <taxon>Hypocreales</taxon>
        <taxon>Nectriaceae</taxon>
        <taxon>Dactylonectria</taxon>
    </lineage>
</organism>
<dbReference type="OrthoDB" id="5137852at2759"/>
<name>A0A9P9E0C7_9HYPO</name>
<comment type="caution">
    <text evidence="1">The sequence shown here is derived from an EMBL/GenBank/DDBJ whole genome shotgun (WGS) entry which is preliminary data.</text>
</comment>
<evidence type="ECO:0000313" key="1">
    <source>
        <dbReference type="EMBL" id="KAH7129055.1"/>
    </source>
</evidence>
<reference evidence="1" key="1">
    <citation type="journal article" date="2021" name="Nat. Commun.">
        <title>Genetic determinants of endophytism in the Arabidopsis root mycobiome.</title>
        <authorList>
            <person name="Mesny F."/>
            <person name="Miyauchi S."/>
            <person name="Thiergart T."/>
            <person name="Pickel B."/>
            <person name="Atanasova L."/>
            <person name="Karlsson M."/>
            <person name="Huettel B."/>
            <person name="Barry K.W."/>
            <person name="Haridas S."/>
            <person name="Chen C."/>
            <person name="Bauer D."/>
            <person name="Andreopoulos W."/>
            <person name="Pangilinan J."/>
            <person name="LaButti K."/>
            <person name="Riley R."/>
            <person name="Lipzen A."/>
            <person name="Clum A."/>
            <person name="Drula E."/>
            <person name="Henrissat B."/>
            <person name="Kohler A."/>
            <person name="Grigoriev I.V."/>
            <person name="Martin F.M."/>
            <person name="Hacquard S."/>
        </authorList>
    </citation>
    <scope>NUCLEOTIDE SEQUENCE</scope>
    <source>
        <strain evidence="1">MPI-CAGE-AT-0147</strain>
    </source>
</reference>
<accession>A0A9P9E0C7</accession>
<evidence type="ECO:0000313" key="2">
    <source>
        <dbReference type="Proteomes" id="UP000738349"/>
    </source>
</evidence>
<proteinExistence type="predicted"/>
<dbReference type="AlphaFoldDB" id="A0A9P9E0C7"/>